<dbReference type="InterPro" id="IPR050109">
    <property type="entry name" value="HTH-type_TetR-like_transc_reg"/>
</dbReference>
<dbReference type="Gene3D" id="1.10.357.10">
    <property type="entry name" value="Tetracycline Repressor, domain 2"/>
    <property type="match status" value="1"/>
</dbReference>
<gene>
    <name evidence="6" type="ORF">BN1221_03504c</name>
</gene>
<dbReference type="PROSITE" id="PS50977">
    <property type="entry name" value="HTH_TETR_2"/>
    <property type="match status" value="1"/>
</dbReference>
<dbReference type="InterPro" id="IPR009057">
    <property type="entry name" value="Homeodomain-like_sf"/>
</dbReference>
<dbReference type="PANTHER" id="PTHR30055:SF238">
    <property type="entry name" value="MYCOFACTOCIN BIOSYNTHESIS TRANSCRIPTIONAL REGULATOR MFTR-RELATED"/>
    <property type="match status" value="1"/>
</dbReference>
<feature type="DNA-binding region" description="H-T-H motif" evidence="4">
    <location>
        <begin position="43"/>
        <end position="62"/>
    </location>
</feature>
<evidence type="ECO:0000313" key="6">
    <source>
        <dbReference type="EMBL" id="CPR18966.1"/>
    </source>
</evidence>
<proteinExistence type="predicted"/>
<dbReference type="SUPFAM" id="SSF46689">
    <property type="entry name" value="Homeodomain-like"/>
    <property type="match status" value="1"/>
</dbReference>
<dbReference type="AlphaFoldDB" id="A0A0G4JZ72"/>
<evidence type="ECO:0000256" key="2">
    <source>
        <dbReference type="ARBA" id="ARBA00023125"/>
    </source>
</evidence>
<dbReference type="InterPro" id="IPR001647">
    <property type="entry name" value="HTH_TetR"/>
</dbReference>
<protein>
    <submittedName>
        <fullName evidence="6">Transcriptional regulator, TetR family</fullName>
    </submittedName>
</protein>
<evidence type="ECO:0000313" key="7">
    <source>
        <dbReference type="Proteomes" id="UP000044377"/>
    </source>
</evidence>
<keyword evidence="3" id="KW-0804">Transcription</keyword>
<reference evidence="7" key="1">
    <citation type="submission" date="2015-01" db="EMBL/GenBank/DDBJ databases">
        <authorList>
            <person name="Paterson Steve"/>
        </authorList>
    </citation>
    <scope>NUCLEOTIDE SEQUENCE [LARGE SCALE GENOMIC DNA]</scope>
    <source>
        <strain evidence="7">OBR1</strain>
    </source>
</reference>
<evidence type="ECO:0000256" key="3">
    <source>
        <dbReference type="ARBA" id="ARBA00023163"/>
    </source>
</evidence>
<dbReference type="OrthoDB" id="8535430at2"/>
<evidence type="ECO:0000256" key="1">
    <source>
        <dbReference type="ARBA" id="ARBA00023015"/>
    </source>
</evidence>
<sequence length="200" mass="22732">MTSEFIGRPPKEGLRERKQRETRLRIIETGLKLFLANGYDGTTLDAIAEEAGISRRTFFSYFKSKEDIVIAWQAGVWDAMRAELLKVSPDEAPLDAVRKTMVNHVSQYESSKMIAIDRVMRASEALMARKQAAYAMQEESLYDTLCEVWRQPERRSSLRIVAMVSIGAMRLALEAWGKQSGKRPVAKLLEETFANLKAEI</sequence>
<dbReference type="Proteomes" id="UP000044377">
    <property type="component" value="Unassembled WGS sequence"/>
</dbReference>
<dbReference type="Pfam" id="PF00440">
    <property type="entry name" value="TetR_N"/>
    <property type="match status" value="1"/>
</dbReference>
<dbReference type="PANTHER" id="PTHR30055">
    <property type="entry name" value="HTH-TYPE TRANSCRIPTIONAL REGULATOR RUTR"/>
    <property type="match status" value="1"/>
</dbReference>
<dbReference type="PROSITE" id="PS01081">
    <property type="entry name" value="HTH_TETR_1"/>
    <property type="match status" value="1"/>
</dbReference>
<feature type="domain" description="HTH tetR-type" evidence="5">
    <location>
        <begin position="20"/>
        <end position="80"/>
    </location>
</feature>
<dbReference type="GO" id="GO:0000976">
    <property type="term" value="F:transcription cis-regulatory region binding"/>
    <property type="evidence" value="ECO:0007669"/>
    <property type="project" value="TreeGrafter"/>
</dbReference>
<dbReference type="RefSeq" id="WP_121589577.1">
    <property type="nucleotide sequence ID" value="NZ_CGIG01000001.1"/>
</dbReference>
<keyword evidence="7" id="KW-1185">Reference proteome</keyword>
<name>A0A0G4JZ72_9GAMM</name>
<evidence type="ECO:0000256" key="4">
    <source>
        <dbReference type="PROSITE-ProRule" id="PRU00335"/>
    </source>
</evidence>
<dbReference type="InterPro" id="IPR023772">
    <property type="entry name" value="DNA-bd_HTH_TetR-type_CS"/>
</dbReference>
<dbReference type="GO" id="GO:0003700">
    <property type="term" value="F:DNA-binding transcription factor activity"/>
    <property type="evidence" value="ECO:0007669"/>
    <property type="project" value="TreeGrafter"/>
</dbReference>
<dbReference type="PRINTS" id="PR00455">
    <property type="entry name" value="HTHTETR"/>
</dbReference>
<dbReference type="FunFam" id="1.10.10.60:FF:000141">
    <property type="entry name" value="TetR family transcriptional regulator"/>
    <property type="match status" value="1"/>
</dbReference>
<keyword evidence="2 4" id="KW-0238">DNA-binding</keyword>
<accession>A0A0G4JZ72</accession>
<keyword evidence="1" id="KW-0805">Transcription regulation</keyword>
<evidence type="ECO:0000259" key="5">
    <source>
        <dbReference type="PROSITE" id="PS50977"/>
    </source>
</evidence>
<dbReference type="EMBL" id="CGIG01000001">
    <property type="protein sequence ID" value="CPR18966.1"/>
    <property type="molecule type" value="Genomic_DNA"/>
</dbReference>
<organism evidence="6 7">
    <name type="scientific">Brenneria goodwinii</name>
    <dbReference type="NCBI Taxonomy" id="1109412"/>
    <lineage>
        <taxon>Bacteria</taxon>
        <taxon>Pseudomonadati</taxon>
        <taxon>Pseudomonadota</taxon>
        <taxon>Gammaproteobacteria</taxon>
        <taxon>Enterobacterales</taxon>
        <taxon>Pectobacteriaceae</taxon>
        <taxon>Brenneria</taxon>
    </lineage>
</organism>